<dbReference type="PROSITE" id="PS51257">
    <property type="entry name" value="PROKAR_LIPOPROTEIN"/>
    <property type="match status" value="1"/>
</dbReference>
<reference evidence="2 3" key="1">
    <citation type="submission" date="2019-12" db="EMBL/GenBank/DDBJ databases">
        <authorList>
            <person name="Feng G."/>
            <person name="Zhu H."/>
        </authorList>
    </citation>
    <scope>NUCLEOTIDE SEQUENCE [LARGE SCALE GENOMIC DNA]</scope>
    <source>
        <strain evidence="2 3">FGD1</strain>
    </source>
</reference>
<accession>A0A7X4GGI1</accession>
<name>A0A7X4GGI1_9SPHN</name>
<protein>
    <recommendedName>
        <fullName evidence="4">Lipoprotein</fullName>
    </recommendedName>
</protein>
<comment type="caution">
    <text evidence="2">The sequence shown here is derived from an EMBL/GenBank/DDBJ whole genome shotgun (WGS) entry which is preliminary data.</text>
</comment>
<dbReference type="EMBL" id="WVTD01000006">
    <property type="protein sequence ID" value="MYL98118.1"/>
    <property type="molecule type" value="Genomic_DNA"/>
</dbReference>
<dbReference type="Proteomes" id="UP000465810">
    <property type="component" value="Unassembled WGS sequence"/>
</dbReference>
<organism evidence="2 3">
    <name type="scientific">Novosphingobium silvae</name>
    <dbReference type="NCBI Taxonomy" id="2692619"/>
    <lineage>
        <taxon>Bacteria</taxon>
        <taxon>Pseudomonadati</taxon>
        <taxon>Pseudomonadota</taxon>
        <taxon>Alphaproteobacteria</taxon>
        <taxon>Sphingomonadales</taxon>
        <taxon>Sphingomonadaceae</taxon>
        <taxon>Novosphingobium</taxon>
    </lineage>
</organism>
<gene>
    <name evidence="2" type="ORF">GR702_10085</name>
</gene>
<dbReference type="RefSeq" id="WP_160985757.1">
    <property type="nucleotide sequence ID" value="NZ_WVTD01000006.1"/>
</dbReference>
<evidence type="ECO:0000256" key="1">
    <source>
        <dbReference type="SAM" id="MobiDB-lite"/>
    </source>
</evidence>
<evidence type="ECO:0000313" key="2">
    <source>
        <dbReference type="EMBL" id="MYL98118.1"/>
    </source>
</evidence>
<evidence type="ECO:0008006" key="4">
    <source>
        <dbReference type="Google" id="ProtNLM"/>
    </source>
</evidence>
<dbReference type="AlphaFoldDB" id="A0A7X4GGI1"/>
<sequence>MTRTLFLITASTALTLGACSKEPDATATQATQTEEVFQESPAPVETTEAGEAEPDEAREAAKADAGGEATAMSEIPEVIRGRWGLVPADCTSSKGDAKGLLEVSAKRLKFYESVAELGEIREAGESRIRATFAYTGEGQSWSQDVVLDVQDDGKTMIRRDYGRDALPGPLKYTRCGR</sequence>
<feature type="region of interest" description="Disordered" evidence="1">
    <location>
        <begin position="22"/>
        <end position="70"/>
    </location>
</feature>
<proteinExistence type="predicted"/>
<evidence type="ECO:0000313" key="3">
    <source>
        <dbReference type="Proteomes" id="UP000465810"/>
    </source>
</evidence>
<keyword evidence="3" id="KW-1185">Reference proteome</keyword>